<evidence type="ECO:0000313" key="5">
    <source>
        <dbReference type="EMBL" id="KGM86406.1"/>
    </source>
</evidence>
<keyword evidence="1" id="KW-0805">Transcription regulation</keyword>
<dbReference type="eggNOG" id="COG4977">
    <property type="taxonomic scope" value="Bacteria"/>
</dbReference>
<dbReference type="PROSITE" id="PS00041">
    <property type="entry name" value="HTH_ARAC_FAMILY_1"/>
    <property type="match status" value="1"/>
</dbReference>
<dbReference type="OrthoDB" id="9793400at2"/>
<evidence type="ECO:0000259" key="4">
    <source>
        <dbReference type="PROSITE" id="PS01124"/>
    </source>
</evidence>
<dbReference type="Pfam" id="PF12833">
    <property type="entry name" value="HTH_18"/>
    <property type="match status" value="1"/>
</dbReference>
<dbReference type="STRING" id="215743.ROSMUCSMR3_00041"/>
<keyword evidence="2" id="KW-0238">DNA-binding</keyword>
<dbReference type="Gene3D" id="1.10.10.60">
    <property type="entry name" value="Homeodomain-like"/>
    <property type="match status" value="1"/>
</dbReference>
<dbReference type="RefSeq" id="WP_037274877.1">
    <property type="nucleotide sequence ID" value="NZ_KN293983.1"/>
</dbReference>
<sequence>MTQRVIRIGFLIFPGFPMSCLTSVIEPLRAANEISGHRTFAWDLVAEGAERVMSSAGIGFEPGRRLSETDDCDYLLLLSAPTSRFADTRSAAHLRRVARHGTVLGAISGGVFPLLRSGAVADVALSVHWCYQAAFLAEFPGVPASDQVIEIDPRCVTASGAAAAFDLALHMVETALGAGIATEVACWFQHPMMRKAGVQQMVPVLGEGARATDLPPMVAKAIDLMAQHMSAPLSMAEVAEELGITPRHLERSFKRATGQNPTNYFRAMRMKAARQIVMYSNDTMAQIAEAVGYASSKVLVRHYRDAFGISPREDRQRINLTRVKGNLPVPSV</sequence>
<dbReference type="CDD" id="cd03136">
    <property type="entry name" value="GATase1_AraC_ArgR_like"/>
    <property type="match status" value="1"/>
</dbReference>
<evidence type="ECO:0000256" key="2">
    <source>
        <dbReference type="ARBA" id="ARBA00023125"/>
    </source>
</evidence>
<evidence type="ECO:0000256" key="3">
    <source>
        <dbReference type="ARBA" id="ARBA00023163"/>
    </source>
</evidence>
<dbReference type="HOGENOM" id="CLU_000445_59_0_5"/>
<dbReference type="SMART" id="SM00342">
    <property type="entry name" value="HTH_ARAC"/>
    <property type="match status" value="1"/>
</dbReference>
<proteinExistence type="predicted"/>
<dbReference type="Gene3D" id="3.40.50.880">
    <property type="match status" value="1"/>
</dbReference>
<dbReference type="InterPro" id="IPR029062">
    <property type="entry name" value="Class_I_gatase-like"/>
</dbReference>
<feature type="domain" description="HTH araC/xylS-type" evidence="4">
    <location>
        <begin position="219"/>
        <end position="317"/>
    </location>
</feature>
<accession>A0A0A0HHJ8</accession>
<organism evidence="5 6">
    <name type="scientific">Roseovarius mucosus DSM 17069</name>
    <dbReference type="NCBI Taxonomy" id="1288298"/>
    <lineage>
        <taxon>Bacteria</taxon>
        <taxon>Pseudomonadati</taxon>
        <taxon>Pseudomonadota</taxon>
        <taxon>Alphaproteobacteria</taxon>
        <taxon>Rhodobacterales</taxon>
        <taxon>Roseobacteraceae</taxon>
        <taxon>Roseovarius</taxon>
    </lineage>
</organism>
<dbReference type="SUPFAM" id="SSF52317">
    <property type="entry name" value="Class I glutamine amidotransferase-like"/>
    <property type="match status" value="1"/>
</dbReference>
<dbReference type="GO" id="GO:0003700">
    <property type="term" value="F:DNA-binding transcription factor activity"/>
    <property type="evidence" value="ECO:0007669"/>
    <property type="project" value="InterPro"/>
</dbReference>
<evidence type="ECO:0000313" key="6">
    <source>
        <dbReference type="Proteomes" id="UP000030021"/>
    </source>
</evidence>
<dbReference type="PROSITE" id="PS01124">
    <property type="entry name" value="HTH_ARAC_FAMILY_2"/>
    <property type="match status" value="1"/>
</dbReference>
<dbReference type="SUPFAM" id="SSF46689">
    <property type="entry name" value="Homeodomain-like"/>
    <property type="match status" value="2"/>
</dbReference>
<dbReference type="GO" id="GO:0043565">
    <property type="term" value="F:sequence-specific DNA binding"/>
    <property type="evidence" value="ECO:0007669"/>
    <property type="project" value="InterPro"/>
</dbReference>
<dbReference type="PANTHER" id="PTHR46796">
    <property type="entry name" value="HTH-TYPE TRANSCRIPTIONAL ACTIVATOR RHAS-RELATED"/>
    <property type="match status" value="1"/>
</dbReference>
<dbReference type="InterPro" id="IPR018060">
    <property type="entry name" value="HTH_AraC"/>
</dbReference>
<dbReference type="InterPro" id="IPR009057">
    <property type="entry name" value="Homeodomain-like_sf"/>
</dbReference>
<name>A0A0A0HHJ8_9RHOB</name>
<dbReference type="AlphaFoldDB" id="A0A0A0HHJ8"/>
<comment type="caution">
    <text evidence="5">The sequence shown here is derived from an EMBL/GenBank/DDBJ whole genome shotgun (WGS) entry which is preliminary data.</text>
</comment>
<dbReference type="InterPro" id="IPR050204">
    <property type="entry name" value="AraC_XylS_family_regulators"/>
</dbReference>
<evidence type="ECO:0000256" key="1">
    <source>
        <dbReference type="ARBA" id="ARBA00023015"/>
    </source>
</evidence>
<dbReference type="PATRIC" id="fig|1288298.3.peg.3693"/>
<protein>
    <submittedName>
        <fullName evidence="5">Transcriptional regulator, AraC family with amidase-like domain protein</fullName>
    </submittedName>
</protein>
<reference evidence="5 6" key="1">
    <citation type="submission" date="2013-01" db="EMBL/GenBank/DDBJ databases">
        <authorList>
            <person name="Fiebig A."/>
            <person name="Goeker M."/>
            <person name="Klenk H.-P.P."/>
        </authorList>
    </citation>
    <scope>NUCLEOTIDE SEQUENCE [LARGE SCALE GENOMIC DNA]</scope>
    <source>
        <strain evidence="5 6">DSM 17069</strain>
    </source>
</reference>
<dbReference type="Proteomes" id="UP000030021">
    <property type="component" value="Unassembled WGS sequence"/>
</dbReference>
<gene>
    <name evidence="5" type="ORF">rosmuc_03680</name>
</gene>
<dbReference type="EMBL" id="AONH01000018">
    <property type="protein sequence ID" value="KGM86406.1"/>
    <property type="molecule type" value="Genomic_DNA"/>
</dbReference>
<keyword evidence="3" id="KW-0804">Transcription</keyword>
<dbReference type="InterPro" id="IPR018062">
    <property type="entry name" value="HTH_AraC-typ_CS"/>
</dbReference>